<gene>
    <name evidence="2" type="ORF">ACJMK2_005923</name>
</gene>
<comment type="caution">
    <text evidence="2">The sequence shown here is derived from an EMBL/GenBank/DDBJ whole genome shotgun (WGS) entry which is preliminary data.</text>
</comment>
<protein>
    <submittedName>
        <fullName evidence="2">Uncharacterized protein</fullName>
    </submittedName>
</protein>
<keyword evidence="3" id="KW-1185">Reference proteome</keyword>
<evidence type="ECO:0000313" key="3">
    <source>
        <dbReference type="Proteomes" id="UP001634394"/>
    </source>
</evidence>
<dbReference type="AlphaFoldDB" id="A0ABD3VRK4"/>
<dbReference type="Proteomes" id="UP001634394">
    <property type="component" value="Unassembled WGS sequence"/>
</dbReference>
<proteinExistence type="predicted"/>
<keyword evidence="1" id="KW-0732">Signal</keyword>
<dbReference type="EMBL" id="JBJQND010000010">
    <property type="protein sequence ID" value="KAL3864219.1"/>
    <property type="molecule type" value="Genomic_DNA"/>
</dbReference>
<reference evidence="2 3" key="1">
    <citation type="submission" date="2024-11" db="EMBL/GenBank/DDBJ databases">
        <title>Chromosome-level genome assembly of the freshwater bivalve Anodonta woodiana.</title>
        <authorList>
            <person name="Chen X."/>
        </authorList>
    </citation>
    <scope>NUCLEOTIDE SEQUENCE [LARGE SCALE GENOMIC DNA]</scope>
    <source>
        <strain evidence="2">MN2024</strain>
        <tissue evidence="2">Gills</tissue>
    </source>
</reference>
<sequence>MMFGRIVVITMCLVFIYGAPSSITPATAPSVCGNKNYRKWHVSCGNPCKPAKESTTTEIKAALGNISLCMKEAQDMIKVLKDKYNTDRIKNSKMVENIESKTEYAFKNGKIEKDERKVKSSNVTEMIKADYDSMAAAIMFTEQLRFNEDSSKLYGQLSKNLNDLSDKLATILCDFEIIQCRSGSVPSTNITCQSTVAGSVQSWTTEETRILVEYWVLRDLGKYISVLIPKYELK</sequence>
<name>A0ABD3VRK4_SINWO</name>
<feature type="signal peptide" evidence="1">
    <location>
        <begin position="1"/>
        <end position="18"/>
    </location>
</feature>
<evidence type="ECO:0000256" key="1">
    <source>
        <dbReference type="SAM" id="SignalP"/>
    </source>
</evidence>
<evidence type="ECO:0000313" key="2">
    <source>
        <dbReference type="EMBL" id="KAL3864219.1"/>
    </source>
</evidence>
<accession>A0ABD3VRK4</accession>
<organism evidence="2 3">
    <name type="scientific">Sinanodonta woodiana</name>
    <name type="common">Chinese pond mussel</name>
    <name type="synonym">Anodonta woodiana</name>
    <dbReference type="NCBI Taxonomy" id="1069815"/>
    <lineage>
        <taxon>Eukaryota</taxon>
        <taxon>Metazoa</taxon>
        <taxon>Spiralia</taxon>
        <taxon>Lophotrochozoa</taxon>
        <taxon>Mollusca</taxon>
        <taxon>Bivalvia</taxon>
        <taxon>Autobranchia</taxon>
        <taxon>Heteroconchia</taxon>
        <taxon>Palaeoheterodonta</taxon>
        <taxon>Unionida</taxon>
        <taxon>Unionoidea</taxon>
        <taxon>Unionidae</taxon>
        <taxon>Unioninae</taxon>
        <taxon>Sinanodonta</taxon>
    </lineage>
</organism>
<feature type="chain" id="PRO_5044863955" evidence="1">
    <location>
        <begin position="19"/>
        <end position="234"/>
    </location>
</feature>